<evidence type="ECO:0000313" key="1">
    <source>
        <dbReference type="EMBL" id="GAF92432.1"/>
    </source>
</evidence>
<dbReference type="EMBL" id="BARS01019577">
    <property type="protein sequence ID" value="GAF92432.1"/>
    <property type="molecule type" value="Genomic_DNA"/>
</dbReference>
<gene>
    <name evidence="1" type="ORF">S01H1_31699</name>
</gene>
<name>X0TWB4_9ZZZZ</name>
<proteinExistence type="predicted"/>
<reference evidence="1" key="1">
    <citation type="journal article" date="2014" name="Front. Microbiol.">
        <title>High frequency of phylogenetically diverse reductive dehalogenase-homologous genes in deep subseafloor sedimentary metagenomes.</title>
        <authorList>
            <person name="Kawai M."/>
            <person name="Futagami T."/>
            <person name="Toyoda A."/>
            <person name="Takaki Y."/>
            <person name="Nishi S."/>
            <person name="Hori S."/>
            <person name="Arai W."/>
            <person name="Tsubouchi T."/>
            <person name="Morono Y."/>
            <person name="Uchiyama I."/>
            <person name="Ito T."/>
            <person name="Fujiyama A."/>
            <person name="Inagaki F."/>
            <person name="Takami H."/>
        </authorList>
    </citation>
    <scope>NUCLEOTIDE SEQUENCE</scope>
    <source>
        <strain evidence="1">Expedition CK06-06</strain>
    </source>
</reference>
<dbReference type="AlphaFoldDB" id="X0TWB4"/>
<accession>X0TWB4</accession>
<comment type="caution">
    <text evidence="1">The sequence shown here is derived from an EMBL/GenBank/DDBJ whole genome shotgun (WGS) entry which is preliminary data.</text>
</comment>
<protein>
    <submittedName>
        <fullName evidence="1">Uncharacterized protein</fullName>
    </submittedName>
</protein>
<feature type="non-terminal residue" evidence="1">
    <location>
        <position position="37"/>
    </location>
</feature>
<sequence>METAQIVKHITAQQEAQGQIIKKIAQPWHSPDPKSLA</sequence>
<organism evidence="1">
    <name type="scientific">marine sediment metagenome</name>
    <dbReference type="NCBI Taxonomy" id="412755"/>
    <lineage>
        <taxon>unclassified sequences</taxon>
        <taxon>metagenomes</taxon>
        <taxon>ecological metagenomes</taxon>
    </lineage>
</organism>